<dbReference type="SMART" id="SM00558">
    <property type="entry name" value="JmjC"/>
    <property type="match status" value="1"/>
</dbReference>
<keyword evidence="2" id="KW-0479">Metal-binding</keyword>
<dbReference type="EMBL" id="JAIMJA010000012">
    <property type="protein sequence ID" value="MCE2595686.1"/>
    <property type="molecule type" value="Genomic_DNA"/>
</dbReference>
<gene>
    <name evidence="7" type="ORF">K6Y31_12775</name>
</gene>
<dbReference type="PROSITE" id="PS51184">
    <property type="entry name" value="JMJC"/>
    <property type="match status" value="1"/>
</dbReference>
<comment type="cofactor">
    <cofactor evidence="1">
        <name>Fe(2+)</name>
        <dbReference type="ChEBI" id="CHEBI:29033"/>
    </cofactor>
</comment>
<protein>
    <submittedName>
        <fullName evidence="7">Cupin domain-containing protein</fullName>
    </submittedName>
</protein>
<evidence type="ECO:0000256" key="4">
    <source>
        <dbReference type="ARBA" id="ARBA00023002"/>
    </source>
</evidence>
<keyword evidence="3" id="KW-0223">Dioxygenase</keyword>
<dbReference type="InterPro" id="IPR046799">
    <property type="entry name" value="ROXA-like_wH"/>
</dbReference>
<name>A0ABS8WD55_9GAMM</name>
<dbReference type="Proteomes" id="UP001201273">
    <property type="component" value="Unassembled WGS sequence"/>
</dbReference>
<keyword evidence="8" id="KW-1185">Reference proteome</keyword>
<dbReference type="RefSeq" id="WP_233053301.1">
    <property type="nucleotide sequence ID" value="NZ_JAIMJA010000012.1"/>
</dbReference>
<evidence type="ECO:0000259" key="6">
    <source>
        <dbReference type="PROSITE" id="PS51184"/>
    </source>
</evidence>
<dbReference type="Gene3D" id="3.40.366.30">
    <property type="entry name" value="50S ribosomal protein L16 arginine hydroxylase, Chain A, Domain 2"/>
    <property type="match status" value="1"/>
</dbReference>
<organism evidence="7 8">
    <name type="scientific">Motilimonas cestriensis</name>
    <dbReference type="NCBI Taxonomy" id="2742685"/>
    <lineage>
        <taxon>Bacteria</taxon>
        <taxon>Pseudomonadati</taxon>
        <taxon>Pseudomonadota</taxon>
        <taxon>Gammaproteobacteria</taxon>
        <taxon>Alteromonadales</taxon>
        <taxon>Alteromonadales genera incertae sedis</taxon>
        <taxon>Motilimonas</taxon>
    </lineage>
</organism>
<reference evidence="7 8" key="1">
    <citation type="journal article" date="2022" name="Environ. Microbiol. Rep.">
        <title>Eco-phylogenetic analyses reveal divergent evolution of vitamin B12 metabolism in the marine bacterial family 'Psychromonadaceae'.</title>
        <authorList>
            <person name="Jin X."/>
            <person name="Yang Y."/>
            <person name="Cao H."/>
            <person name="Gao B."/>
            <person name="Zhao Z."/>
        </authorList>
    </citation>
    <scope>NUCLEOTIDE SEQUENCE [LARGE SCALE GENOMIC DNA]</scope>
    <source>
        <strain evidence="7 8">MKS20</strain>
    </source>
</reference>
<evidence type="ECO:0000256" key="2">
    <source>
        <dbReference type="ARBA" id="ARBA00022723"/>
    </source>
</evidence>
<evidence type="ECO:0000313" key="8">
    <source>
        <dbReference type="Proteomes" id="UP001201273"/>
    </source>
</evidence>
<dbReference type="PANTHER" id="PTHR13096:SF8">
    <property type="entry name" value="RIBOSOMAL OXYGENASE 1"/>
    <property type="match status" value="1"/>
</dbReference>
<dbReference type="InterPro" id="IPR039994">
    <property type="entry name" value="NO66-like"/>
</dbReference>
<comment type="caution">
    <text evidence="7">The sequence shown here is derived from an EMBL/GenBank/DDBJ whole genome shotgun (WGS) entry which is preliminary data.</text>
</comment>
<feature type="domain" description="JmjC" evidence="6">
    <location>
        <begin position="102"/>
        <end position="229"/>
    </location>
</feature>
<sequence length="387" mass="44079">MSLPSKELTRMTMQLQLDINHFLSTYWQRKPLFIKQGIANFSDLISPEEMAGLAMEEEVQSRMVMRRDDKWQAQCGPFTDFSPLESNGSTLLNQAVNHWHAPCGDLVDLFQFIPNWRFDDLMISYSTPEGGVGPHIDQYCVFIIQGQGKRHWRVGEKQDLEEFTSDQALKHCGPFQACIDVVMEPGDILYIPPGCPHEGYAVESSLNYSVGFRAPDQKELLNDFTDHLLQQDRSYTRYSDPELRAEQNYGEINAHETNKLTALLSDLVNQPDVILPFFGQHFSSSNHELDILPLAEQEQWDQASLIDALAAGEYAEKVAGLKFIYLTELTNTVFVNGQQYQVDSAALKDYQILCQGGCNQMSVLRILQGQHHQPLLDWFNAGYLYLV</sequence>
<evidence type="ECO:0000256" key="5">
    <source>
        <dbReference type="ARBA" id="ARBA00023004"/>
    </source>
</evidence>
<dbReference type="Pfam" id="PF08007">
    <property type="entry name" value="JmjC_2"/>
    <property type="match status" value="1"/>
</dbReference>
<evidence type="ECO:0000256" key="1">
    <source>
        <dbReference type="ARBA" id="ARBA00001954"/>
    </source>
</evidence>
<keyword evidence="4" id="KW-0560">Oxidoreductase</keyword>
<dbReference type="InterPro" id="IPR003347">
    <property type="entry name" value="JmjC_dom"/>
</dbReference>
<dbReference type="PANTHER" id="PTHR13096">
    <property type="entry name" value="MINA53 MYC INDUCED NUCLEAR ANTIGEN"/>
    <property type="match status" value="1"/>
</dbReference>
<dbReference type="Pfam" id="PF20514">
    <property type="entry name" value="WHD_ROXA"/>
    <property type="match status" value="1"/>
</dbReference>
<keyword evidence="5" id="KW-0408">Iron</keyword>
<dbReference type="Gene3D" id="2.60.120.650">
    <property type="entry name" value="Cupin"/>
    <property type="match status" value="1"/>
</dbReference>
<evidence type="ECO:0000313" key="7">
    <source>
        <dbReference type="EMBL" id="MCE2595686.1"/>
    </source>
</evidence>
<evidence type="ECO:0000256" key="3">
    <source>
        <dbReference type="ARBA" id="ARBA00022964"/>
    </source>
</evidence>
<dbReference type="SUPFAM" id="SSF51197">
    <property type="entry name" value="Clavaminate synthase-like"/>
    <property type="match status" value="1"/>
</dbReference>
<proteinExistence type="predicted"/>
<accession>A0ABS8WD55</accession>